<evidence type="ECO:0000313" key="3">
    <source>
        <dbReference type="Proteomes" id="UP000295375"/>
    </source>
</evidence>
<dbReference type="InterPro" id="IPR043714">
    <property type="entry name" value="DUF5655"/>
</dbReference>
<organism evidence="2 3">
    <name type="scientific">Permianibacter aggregans</name>
    <dbReference type="NCBI Taxonomy" id="1510150"/>
    <lineage>
        <taxon>Bacteria</taxon>
        <taxon>Pseudomonadati</taxon>
        <taxon>Pseudomonadota</taxon>
        <taxon>Gammaproteobacteria</taxon>
        <taxon>Pseudomonadales</taxon>
        <taxon>Pseudomonadaceae</taxon>
        <taxon>Permianibacter</taxon>
    </lineage>
</organism>
<gene>
    <name evidence="2" type="ORF">EV696_104174</name>
</gene>
<evidence type="ECO:0000313" key="2">
    <source>
        <dbReference type="EMBL" id="TDQ49469.1"/>
    </source>
</evidence>
<dbReference type="AlphaFoldDB" id="A0A4R6UUA1"/>
<dbReference type="Pfam" id="PF18899">
    <property type="entry name" value="DUF5655"/>
    <property type="match status" value="1"/>
</dbReference>
<sequence length="187" mass="20248">MANPDDALKTMISNLEKNTGKSLATWTMLCTMAGIDKHGALVKWLKTEHGMTHGYANLVAAEALRQTVSAPSEGGELLEAQYAGDKAVLKPIYDAIVDYVLSLGKDVELAPKKSYTALRRSKQFALIQPSTKTRVDLGLNLKGVPAAGRLEASGSFSAMCSHRIRLESVKDVDAEVRAWLKQAYQAA</sequence>
<dbReference type="RefSeq" id="WP_133589090.1">
    <property type="nucleotide sequence ID" value="NZ_CP037953.1"/>
</dbReference>
<dbReference type="InterPro" id="IPR025629">
    <property type="entry name" value="DUF4287"/>
</dbReference>
<dbReference type="OrthoDB" id="9809825at2"/>
<dbReference type="Proteomes" id="UP000295375">
    <property type="component" value="Unassembled WGS sequence"/>
</dbReference>
<dbReference type="Pfam" id="PF14117">
    <property type="entry name" value="DUF4287"/>
    <property type="match status" value="1"/>
</dbReference>
<comment type="caution">
    <text evidence="2">The sequence shown here is derived from an EMBL/GenBank/DDBJ whole genome shotgun (WGS) entry which is preliminary data.</text>
</comment>
<protein>
    <submittedName>
        <fullName evidence="2">Uncharacterized protein DUF4287</fullName>
    </submittedName>
</protein>
<accession>A0A4R6UUA1</accession>
<evidence type="ECO:0000259" key="1">
    <source>
        <dbReference type="Pfam" id="PF18899"/>
    </source>
</evidence>
<keyword evidence="3" id="KW-1185">Reference proteome</keyword>
<proteinExistence type="predicted"/>
<reference evidence="2 3" key="1">
    <citation type="submission" date="2019-03" db="EMBL/GenBank/DDBJ databases">
        <title>Genomic Encyclopedia of Type Strains, Phase IV (KMG-IV): sequencing the most valuable type-strain genomes for metagenomic binning, comparative biology and taxonomic classification.</title>
        <authorList>
            <person name="Goeker M."/>
        </authorList>
    </citation>
    <scope>NUCLEOTIDE SEQUENCE [LARGE SCALE GENOMIC DNA]</scope>
    <source>
        <strain evidence="2 3">DSM 103792</strain>
    </source>
</reference>
<dbReference type="EMBL" id="SNYM01000004">
    <property type="protein sequence ID" value="TDQ49469.1"/>
    <property type="molecule type" value="Genomic_DNA"/>
</dbReference>
<feature type="domain" description="DUF5655" evidence="1">
    <location>
        <begin position="79"/>
        <end position="185"/>
    </location>
</feature>
<name>A0A4R6UUA1_9GAMM</name>